<protein>
    <submittedName>
        <fullName evidence="2">Unnamed protein product</fullName>
    </submittedName>
</protein>
<dbReference type="PROSITE" id="PS50013">
    <property type="entry name" value="CHROMO_2"/>
    <property type="match status" value="1"/>
</dbReference>
<dbReference type="InterPro" id="IPR023780">
    <property type="entry name" value="Chromo_domain"/>
</dbReference>
<dbReference type="Pfam" id="PF00385">
    <property type="entry name" value="Chromo"/>
    <property type="match status" value="1"/>
</dbReference>
<dbReference type="SMART" id="SM00298">
    <property type="entry name" value="CHROMO"/>
    <property type="match status" value="1"/>
</dbReference>
<evidence type="ECO:0000259" key="1">
    <source>
        <dbReference type="PROSITE" id="PS50013"/>
    </source>
</evidence>
<dbReference type="AlphaFoldDB" id="A0A9W6XE39"/>
<dbReference type="InterPro" id="IPR000953">
    <property type="entry name" value="Chromo/chromo_shadow_dom"/>
</dbReference>
<reference evidence="2" key="1">
    <citation type="submission" date="2023-04" db="EMBL/GenBank/DDBJ databases">
        <title>Phytophthora lilii NBRC 32176.</title>
        <authorList>
            <person name="Ichikawa N."/>
            <person name="Sato H."/>
            <person name="Tonouchi N."/>
        </authorList>
    </citation>
    <scope>NUCLEOTIDE SEQUENCE</scope>
    <source>
        <strain evidence="2">NBRC 32176</strain>
    </source>
</reference>
<comment type="caution">
    <text evidence="2">The sequence shown here is derived from an EMBL/GenBank/DDBJ whole genome shotgun (WGS) entry which is preliminary data.</text>
</comment>
<evidence type="ECO:0000313" key="2">
    <source>
        <dbReference type="EMBL" id="GMF36651.1"/>
    </source>
</evidence>
<dbReference type="OrthoDB" id="6621683at2759"/>
<dbReference type="SUPFAM" id="SSF54160">
    <property type="entry name" value="Chromo domain-like"/>
    <property type="match status" value="1"/>
</dbReference>
<dbReference type="EMBL" id="BSXW01001422">
    <property type="protein sequence ID" value="GMF36651.1"/>
    <property type="molecule type" value="Genomic_DNA"/>
</dbReference>
<dbReference type="CDD" id="cd00024">
    <property type="entry name" value="CD_CSD"/>
    <property type="match status" value="1"/>
</dbReference>
<keyword evidence="3" id="KW-1185">Reference proteome</keyword>
<sequence>MTPNEAKGKVMDAGLSHNQMEAERIEKEFDVGSSVLYRLKKQAFDKKAARWSKAVYKIVGIDGYRVQIRSRNGHTLYKAPNDLKMVKSETTDAVINRGNILEAEKILDHKKTRSGKYEYLIKWLGNEPDSWEPSSNLRLINKNRPSELEKEYFGAKEIPF</sequence>
<feature type="domain" description="Chromo" evidence="1">
    <location>
        <begin position="101"/>
        <end position="153"/>
    </location>
</feature>
<name>A0A9W6XE39_9STRA</name>
<gene>
    <name evidence="2" type="ORF">Plil01_001549700</name>
</gene>
<organism evidence="2 3">
    <name type="scientific">Phytophthora lilii</name>
    <dbReference type="NCBI Taxonomy" id="2077276"/>
    <lineage>
        <taxon>Eukaryota</taxon>
        <taxon>Sar</taxon>
        <taxon>Stramenopiles</taxon>
        <taxon>Oomycota</taxon>
        <taxon>Peronosporomycetes</taxon>
        <taxon>Peronosporales</taxon>
        <taxon>Peronosporaceae</taxon>
        <taxon>Phytophthora</taxon>
    </lineage>
</organism>
<dbReference type="InterPro" id="IPR016197">
    <property type="entry name" value="Chromo-like_dom_sf"/>
</dbReference>
<dbReference type="Gene3D" id="2.40.50.40">
    <property type="match status" value="1"/>
</dbReference>
<dbReference type="Proteomes" id="UP001165083">
    <property type="component" value="Unassembled WGS sequence"/>
</dbReference>
<proteinExistence type="predicted"/>
<evidence type="ECO:0000313" key="3">
    <source>
        <dbReference type="Proteomes" id="UP001165083"/>
    </source>
</evidence>
<accession>A0A9W6XE39</accession>